<evidence type="ECO:0000313" key="2">
    <source>
        <dbReference type="EMBL" id="PTB46597.1"/>
    </source>
</evidence>
<feature type="compositionally biased region" description="Basic and acidic residues" evidence="1">
    <location>
        <begin position="638"/>
        <end position="647"/>
    </location>
</feature>
<dbReference type="Proteomes" id="UP000240493">
    <property type="component" value="Unassembled WGS sequence"/>
</dbReference>
<feature type="compositionally biased region" description="Polar residues" evidence="1">
    <location>
        <begin position="10"/>
        <end position="23"/>
    </location>
</feature>
<dbReference type="OrthoDB" id="2537141at2759"/>
<accession>A0A2T3ZP71</accession>
<feature type="region of interest" description="Disordered" evidence="1">
    <location>
        <begin position="321"/>
        <end position="340"/>
    </location>
</feature>
<feature type="region of interest" description="Disordered" evidence="1">
    <location>
        <begin position="638"/>
        <end position="669"/>
    </location>
</feature>
<feature type="compositionally biased region" description="Polar residues" evidence="1">
    <location>
        <begin position="144"/>
        <end position="159"/>
    </location>
</feature>
<evidence type="ECO:0000256" key="1">
    <source>
        <dbReference type="SAM" id="MobiDB-lite"/>
    </source>
</evidence>
<feature type="region of interest" description="Disordered" evidence="1">
    <location>
        <begin position="1"/>
        <end position="25"/>
    </location>
</feature>
<evidence type="ECO:0000313" key="3">
    <source>
        <dbReference type="Proteomes" id="UP000240493"/>
    </source>
</evidence>
<proteinExistence type="predicted"/>
<dbReference type="AlphaFoldDB" id="A0A2T3ZP71"/>
<feature type="compositionally biased region" description="Basic residues" evidence="1">
    <location>
        <begin position="187"/>
        <end position="200"/>
    </location>
</feature>
<dbReference type="EMBL" id="KZ679256">
    <property type="protein sequence ID" value="PTB46597.1"/>
    <property type="molecule type" value="Genomic_DNA"/>
</dbReference>
<feature type="compositionally biased region" description="Polar residues" evidence="1">
    <location>
        <begin position="69"/>
        <end position="79"/>
    </location>
</feature>
<feature type="region of interest" description="Disordered" evidence="1">
    <location>
        <begin position="54"/>
        <end position="79"/>
    </location>
</feature>
<feature type="region of interest" description="Disordered" evidence="1">
    <location>
        <begin position="257"/>
        <end position="279"/>
    </location>
</feature>
<sequence length="681" mass="77302">MTRHRHRGSTNRSTTYHPDQSGYSAVPSPVANDGCLSSLADFIPSWLHHMQACHNDPPQDIPQQKRPIDSTNLSWHPNGLTTVRIQSNCDTGRYQPSDIFIQGSPSQSSLPDQKCHHQYRQSAPNSDHGQNLDNRERDRHPIQPKSTTSETSLTRNTVFEKQPRRKTRRDRYDTVKSKAERMEGGQRKKPSTRVTKKGRLRSSREVMANFSSRAIANASEKITLDQKFTPGLFVNGRSSTSLADLAFNDIPLNHENVETCEKGHPSKPEPKQRERGKSRQDEIKIFADALKRLIADYPPPKSASPPNRTIVSSGACTQRINGDSAGRLLPRGSHTPRSLSIRSHPTAVNSCRNLTPEARGRPTTEKELTAVISCEDHKPHCHETVEPPKYEDKGIMVSPWMHQRAAENMSYGTVSADHQLRPRRRESSNSRAEIHMSSAYFETSAPEVGGKCRPEQTSIDNRACEYPSHLPNVSERFSFKESRVEDVTHTRDNVPPIPYFIDTSGRYPPPALHPHLSKDLTSFDHLDASKIINTQSRDTYSIDWPAKPMVAKQIYQPHQEAFQELNTISRKSSKIVDDIPGETLKEYIERMEREILGESELSAPCIDKALPLSEANIFDNGRRPMKCLRRIEYNDDLPRRDQSHEGAHPFSGSYPRSSYPEESPDESESTFFWRPNHMMWC</sequence>
<keyword evidence="3" id="KW-1185">Reference proteome</keyword>
<feature type="compositionally biased region" description="Basic and acidic residues" evidence="1">
    <location>
        <begin position="170"/>
        <end position="186"/>
    </location>
</feature>
<feature type="region of interest" description="Disordered" evidence="1">
    <location>
        <begin position="94"/>
        <end position="200"/>
    </location>
</feature>
<gene>
    <name evidence="2" type="ORF">M441DRAFT_220310</name>
</gene>
<organism evidence="2 3">
    <name type="scientific">Trichoderma asperellum (strain ATCC 204424 / CBS 433.97 / NBRC 101777)</name>
    <dbReference type="NCBI Taxonomy" id="1042311"/>
    <lineage>
        <taxon>Eukaryota</taxon>
        <taxon>Fungi</taxon>
        <taxon>Dikarya</taxon>
        <taxon>Ascomycota</taxon>
        <taxon>Pezizomycotina</taxon>
        <taxon>Sordariomycetes</taxon>
        <taxon>Hypocreomycetidae</taxon>
        <taxon>Hypocreales</taxon>
        <taxon>Hypocreaceae</taxon>
        <taxon>Trichoderma</taxon>
    </lineage>
</organism>
<name>A0A2T3ZP71_TRIA4</name>
<reference evidence="2 3" key="1">
    <citation type="submission" date="2016-07" db="EMBL/GenBank/DDBJ databases">
        <title>Multiple horizontal gene transfer events from other fungi enriched the ability of initially mycotrophic Trichoderma (Ascomycota) to feed on dead plant biomass.</title>
        <authorList>
            <consortium name="DOE Joint Genome Institute"/>
            <person name="Aerts A."/>
            <person name="Atanasova L."/>
            <person name="Chenthamara K."/>
            <person name="Zhang J."/>
            <person name="Grujic M."/>
            <person name="Henrissat B."/>
            <person name="Kuo A."/>
            <person name="Salamov A."/>
            <person name="Lipzen A."/>
            <person name="Labutti K."/>
            <person name="Barry K."/>
            <person name="Miao Y."/>
            <person name="Rahimi M.J."/>
            <person name="Shen Q."/>
            <person name="Grigoriev I.V."/>
            <person name="Kubicek C.P."/>
            <person name="Druzhinina I.S."/>
        </authorList>
    </citation>
    <scope>NUCLEOTIDE SEQUENCE [LARGE SCALE GENOMIC DNA]</scope>
    <source>
        <strain evidence="2 3">CBS 433.97</strain>
    </source>
</reference>
<dbReference type="STRING" id="1042311.A0A2T3ZP71"/>
<protein>
    <submittedName>
        <fullName evidence="2">Uncharacterized protein</fullName>
    </submittedName>
</protein>
<feature type="compositionally biased region" description="Low complexity" evidence="1">
    <location>
        <begin position="651"/>
        <end position="661"/>
    </location>
</feature>
<feature type="compositionally biased region" description="Polar residues" evidence="1">
    <location>
        <begin position="120"/>
        <end position="132"/>
    </location>
</feature>